<dbReference type="AlphaFoldDB" id="A0A845QYW7"/>
<gene>
    <name evidence="3" type="ORF">D3Z33_12510</name>
</gene>
<dbReference type="FunFam" id="3.30.70.270:FF:000001">
    <property type="entry name" value="Diguanylate cyclase domain protein"/>
    <property type="match status" value="1"/>
</dbReference>
<comment type="caution">
    <text evidence="3">The sequence shown here is derived from an EMBL/GenBank/DDBJ whole genome shotgun (WGS) entry which is preliminary data.</text>
</comment>
<evidence type="ECO:0000313" key="4">
    <source>
        <dbReference type="Proteomes" id="UP000467132"/>
    </source>
</evidence>
<dbReference type="Gene3D" id="3.30.70.270">
    <property type="match status" value="1"/>
</dbReference>
<dbReference type="PANTHER" id="PTHR45138:SF9">
    <property type="entry name" value="DIGUANYLATE CYCLASE DGCM-RELATED"/>
    <property type="match status" value="1"/>
</dbReference>
<keyword evidence="1" id="KW-0812">Transmembrane</keyword>
<protein>
    <submittedName>
        <fullName evidence="3">Diguanylate cyclase</fullName>
    </submittedName>
</protein>
<feature type="transmembrane region" description="Helical" evidence="1">
    <location>
        <begin position="295"/>
        <end position="318"/>
    </location>
</feature>
<dbReference type="GO" id="GO:0052621">
    <property type="term" value="F:diguanylate cyclase activity"/>
    <property type="evidence" value="ECO:0007669"/>
    <property type="project" value="TreeGrafter"/>
</dbReference>
<dbReference type="InterPro" id="IPR008979">
    <property type="entry name" value="Galactose-bd-like_sf"/>
</dbReference>
<dbReference type="InterPro" id="IPR043128">
    <property type="entry name" value="Rev_trsase/Diguanyl_cyclase"/>
</dbReference>
<reference evidence="3 4" key="1">
    <citation type="submission" date="2018-08" db="EMBL/GenBank/DDBJ databases">
        <title>Murine metabolic-syndrome-specific gut microbial biobank.</title>
        <authorList>
            <person name="Liu C."/>
        </authorList>
    </citation>
    <scope>NUCLEOTIDE SEQUENCE [LARGE SCALE GENOMIC DNA]</scope>
    <source>
        <strain evidence="3 4">583</strain>
    </source>
</reference>
<dbReference type="InterPro" id="IPR029787">
    <property type="entry name" value="Nucleotide_cyclase"/>
</dbReference>
<feature type="transmembrane region" description="Helical" evidence="1">
    <location>
        <begin position="397"/>
        <end position="414"/>
    </location>
</feature>
<dbReference type="PROSITE" id="PS51257">
    <property type="entry name" value="PROKAR_LIPOPROTEIN"/>
    <property type="match status" value="1"/>
</dbReference>
<dbReference type="Pfam" id="PF07695">
    <property type="entry name" value="7TMR-DISM_7TM"/>
    <property type="match status" value="1"/>
</dbReference>
<dbReference type="Proteomes" id="UP000467132">
    <property type="component" value="Unassembled WGS sequence"/>
</dbReference>
<feature type="transmembrane region" description="Helical" evidence="1">
    <location>
        <begin position="205"/>
        <end position="225"/>
    </location>
</feature>
<sequence>MYNRKIILISIILILIIFLSGCSSSLLISEHKAKNGTIDLTQVQFDNELVQLDGEWEFYWKQLIEPNELKKSFMTGYIDIPNTWNQFIESRESKKGYGYATYRLIFISDENRRLALKIPRVRTAYKLWINGELITSSGKVDRTRTSMVPQYIPKIAFLESQYGTNEILIQVSNFHQRSGGILEGIKLGSEEQILSLRYNAIAREIFVFGSLMFIGTYHLALFLFRKKDKSRLYFGLFCILIGIRTLLVGECFFIYLFPEFNWEIAHKIQTLTFYLGVPLMLKFFICIFPEYFHKWLIILATFIGATFGILVLFTQARIFSSVNYLYQIWTIVAIIYVLFILTRISIHKDKDSWIIIIGALVLLFTSLNDIIFLSPWINDNGPSILKNIFKTPNLSSFGQLIFAFLNSLVLARRFSNSLRQEEIMTKKLTDMNIHLDDLVLKRTKNLEISAKKIEQQKLELERVNNYLEYLALNDSLTGVWNRRKYDEIMKIEWNKSLEDKTPIALILIDIDDFKLFNDTYGHMAGDQCLAKIGETLKSSLSRSTDILARYGGEEFVVLLSDTSEEDAMKTANKLRNNILELNIHHRASSVNNFVTVSIGVTSVVPKDNLSYRDIFLTVDKALYQAKAEGKNQVKFRK</sequence>
<dbReference type="InterPro" id="IPR011623">
    <property type="entry name" value="7TMR_DISM_rcpt_extracell_dom1"/>
</dbReference>
<dbReference type="GO" id="GO:1902201">
    <property type="term" value="P:negative regulation of bacterial-type flagellum-dependent cell motility"/>
    <property type="evidence" value="ECO:0007669"/>
    <property type="project" value="TreeGrafter"/>
</dbReference>
<keyword evidence="1" id="KW-0472">Membrane</keyword>
<dbReference type="PROSITE" id="PS50887">
    <property type="entry name" value="GGDEF"/>
    <property type="match status" value="1"/>
</dbReference>
<dbReference type="OrthoDB" id="9809348at2"/>
<dbReference type="Gene3D" id="2.60.120.260">
    <property type="entry name" value="Galactose-binding domain-like"/>
    <property type="match status" value="1"/>
</dbReference>
<evidence type="ECO:0000256" key="1">
    <source>
        <dbReference type="SAM" id="Phobius"/>
    </source>
</evidence>
<dbReference type="SUPFAM" id="SSF49785">
    <property type="entry name" value="Galactose-binding domain-like"/>
    <property type="match status" value="1"/>
</dbReference>
<keyword evidence="1" id="KW-1133">Transmembrane helix</keyword>
<feature type="domain" description="GGDEF" evidence="2">
    <location>
        <begin position="501"/>
        <end position="637"/>
    </location>
</feature>
<feature type="transmembrane region" description="Helical" evidence="1">
    <location>
        <begin position="324"/>
        <end position="341"/>
    </location>
</feature>
<evidence type="ECO:0000259" key="2">
    <source>
        <dbReference type="PROSITE" id="PS50887"/>
    </source>
</evidence>
<dbReference type="RefSeq" id="WP_160198146.1">
    <property type="nucleotide sequence ID" value="NZ_QXXA01000014.1"/>
</dbReference>
<dbReference type="InterPro" id="IPR050469">
    <property type="entry name" value="Diguanylate_Cyclase"/>
</dbReference>
<dbReference type="PANTHER" id="PTHR45138">
    <property type="entry name" value="REGULATORY COMPONENTS OF SENSORY TRANSDUCTION SYSTEM"/>
    <property type="match status" value="1"/>
</dbReference>
<dbReference type="GO" id="GO:0005886">
    <property type="term" value="C:plasma membrane"/>
    <property type="evidence" value="ECO:0007669"/>
    <property type="project" value="TreeGrafter"/>
</dbReference>
<accession>A0A845QYW7</accession>
<dbReference type="EMBL" id="QXXA01000014">
    <property type="protein sequence ID" value="NBI07675.1"/>
    <property type="molecule type" value="Genomic_DNA"/>
</dbReference>
<organism evidence="3 4">
    <name type="scientific">Senegalia massiliensis</name>
    <dbReference type="NCBI Taxonomy" id="1720316"/>
    <lineage>
        <taxon>Bacteria</taxon>
        <taxon>Bacillati</taxon>
        <taxon>Bacillota</taxon>
        <taxon>Clostridia</taxon>
        <taxon>Eubacteriales</taxon>
        <taxon>Clostridiaceae</taxon>
        <taxon>Senegalia</taxon>
    </lineage>
</organism>
<feature type="transmembrane region" description="Helical" evidence="1">
    <location>
        <begin position="268"/>
        <end position="288"/>
    </location>
</feature>
<dbReference type="Pfam" id="PF00990">
    <property type="entry name" value="GGDEF"/>
    <property type="match status" value="1"/>
</dbReference>
<dbReference type="InterPro" id="IPR000160">
    <property type="entry name" value="GGDEF_dom"/>
</dbReference>
<dbReference type="NCBIfam" id="TIGR00254">
    <property type="entry name" value="GGDEF"/>
    <property type="match status" value="1"/>
</dbReference>
<name>A0A845QYW7_9CLOT</name>
<feature type="transmembrane region" description="Helical" evidence="1">
    <location>
        <begin position="232"/>
        <end position="256"/>
    </location>
</feature>
<dbReference type="SMART" id="SM00267">
    <property type="entry name" value="GGDEF"/>
    <property type="match status" value="1"/>
</dbReference>
<dbReference type="SUPFAM" id="SSF55073">
    <property type="entry name" value="Nucleotide cyclase"/>
    <property type="match status" value="1"/>
</dbReference>
<feature type="transmembrane region" description="Helical" evidence="1">
    <location>
        <begin position="353"/>
        <end position="377"/>
    </location>
</feature>
<proteinExistence type="predicted"/>
<dbReference type="GO" id="GO:0043709">
    <property type="term" value="P:cell adhesion involved in single-species biofilm formation"/>
    <property type="evidence" value="ECO:0007669"/>
    <property type="project" value="TreeGrafter"/>
</dbReference>
<dbReference type="CDD" id="cd01949">
    <property type="entry name" value="GGDEF"/>
    <property type="match status" value="1"/>
</dbReference>
<evidence type="ECO:0000313" key="3">
    <source>
        <dbReference type="EMBL" id="NBI07675.1"/>
    </source>
</evidence>
<keyword evidence="4" id="KW-1185">Reference proteome</keyword>